<evidence type="ECO:0000259" key="5">
    <source>
        <dbReference type="PROSITE" id="PS50977"/>
    </source>
</evidence>
<protein>
    <submittedName>
        <fullName evidence="6">TetR family transcriptional regulator</fullName>
    </submittedName>
</protein>
<gene>
    <name evidence="6" type="ORF">GCM10008939_16540</name>
</gene>
<sequence>MASSSVHVRNTDLTRQQLLTAAADLLLAGGVNRLTLDAVAARAGVSKGGLLHHYASKDALLLGLADRLVQRFRDDLQVWLDRETPGTPGRWARAYVHATFAPGQDAHDEAVFLALAGAVAAQPTLNAHLRTLMTFVDEDSLQDGLPPARATALRLACDGLWLSDLAGLPPIRDAHRADLYAQLLAWTQP</sequence>
<evidence type="ECO:0000313" key="7">
    <source>
        <dbReference type="Proteomes" id="UP000635726"/>
    </source>
</evidence>
<evidence type="ECO:0000256" key="2">
    <source>
        <dbReference type="ARBA" id="ARBA00023125"/>
    </source>
</evidence>
<dbReference type="PROSITE" id="PS50977">
    <property type="entry name" value="HTH_TETR_2"/>
    <property type="match status" value="1"/>
</dbReference>
<dbReference type="Pfam" id="PF00440">
    <property type="entry name" value="TetR_N"/>
    <property type="match status" value="1"/>
</dbReference>
<accession>A0A917PE79</accession>
<evidence type="ECO:0000256" key="4">
    <source>
        <dbReference type="PROSITE-ProRule" id="PRU00335"/>
    </source>
</evidence>
<proteinExistence type="predicted"/>
<dbReference type="Proteomes" id="UP000635726">
    <property type="component" value="Unassembled WGS sequence"/>
</dbReference>
<dbReference type="Pfam" id="PF17937">
    <property type="entry name" value="TetR_C_28"/>
    <property type="match status" value="1"/>
</dbReference>
<dbReference type="PANTHER" id="PTHR30055:SF234">
    <property type="entry name" value="HTH-TYPE TRANSCRIPTIONAL REGULATOR BETI"/>
    <property type="match status" value="1"/>
</dbReference>
<keyword evidence="2 4" id="KW-0238">DNA-binding</keyword>
<dbReference type="PANTHER" id="PTHR30055">
    <property type="entry name" value="HTH-TYPE TRANSCRIPTIONAL REGULATOR RUTR"/>
    <property type="match status" value="1"/>
</dbReference>
<dbReference type="Gene3D" id="1.10.357.10">
    <property type="entry name" value="Tetracycline Repressor, domain 2"/>
    <property type="match status" value="1"/>
</dbReference>
<dbReference type="PRINTS" id="PR00455">
    <property type="entry name" value="HTHTETR"/>
</dbReference>
<dbReference type="InterPro" id="IPR001647">
    <property type="entry name" value="HTH_TetR"/>
</dbReference>
<dbReference type="GO" id="GO:0000976">
    <property type="term" value="F:transcription cis-regulatory region binding"/>
    <property type="evidence" value="ECO:0007669"/>
    <property type="project" value="TreeGrafter"/>
</dbReference>
<feature type="DNA-binding region" description="H-T-H motif" evidence="4">
    <location>
        <begin position="35"/>
        <end position="54"/>
    </location>
</feature>
<dbReference type="SUPFAM" id="SSF46689">
    <property type="entry name" value="Homeodomain-like"/>
    <property type="match status" value="1"/>
</dbReference>
<keyword evidence="3" id="KW-0804">Transcription</keyword>
<dbReference type="AlphaFoldDB" id="A0A917PE79"/>
<dbReference type="InterPro" id="IPR036271">
    <property type="entry name" value="Tet_transcr_reg_TetR-rel_C_sf"/>
</dbReference>
<keyword evidence="1" id="KW-0805">Transcription regulation</keyword>
<dbReference type="InterPro" id="IPR009057">
    <property type="entry name" value="Homeodomain-like_sf"/>
</dbReference>
<evidence type="ECO:0000256" key="1">
    <source>
        <dbReference type="ARBA" id="ARBA00023015"/>
    </source>
</evidence>
<comment type="caution">
    <text evidence="6">The sequence shown here is derived from an EMBL/GenBank/DDBJ whole genome shotgun (WGS) entry which is preliminary data.</text>
</comment>
<dbReference type="EMBL" id="BMOE01000004">
    <property type="protein sequence ID" value="GGJ72853.1"/>
    <property type="molecule type" value="Genomic_DNA"/>
</dbReference>
<evidence type="ECO:0000256" key="3">
    <source>
        <dbReference type="ARBA" id="ARBA00023163"/>
    </source>
</evidence>
<name>A0A917PE79_9DEIO</name>
<reference evidence="6" key="2">
    <citation type="submission" date="2020-09" db="EMBL/GenBank/DDBJ databases">
        <authorList>
            <person name="Sun Q."/>
            <person name="Ohkuma M."/>
        </authorList>
    </citation>
    <scope>NUCLEOTIDE SEQUENCE</scope>
    <source>
        <strain evidence="6">JCM 14371</strain>
    </source>
</reference>
<keyword evidence="7" id="KW-1185">Reference proteome</keyword>
<dbReference type="GO" id="GO:0003700">
    <property type="term" value="F:DNA-binding transcription factor activity"/>
    <property type="evidence" value="ECO:0007669"/>
    <property type="project" value="TreeGrafter"/>
</dbReference>
<dbReference type="InterPro" id="IPR041479">
    <property type="entry name" value="TetR_CgmR_C"/>
</dbReference>
<dbReference type="InterPro" id="IPR050109">
    <property type="entry name" value="HTH-type_TetR-like_transc_reg"/>
</dbReference>
<reference evidence="6" key="1">
    <citation type="journal article" date="2014" name="Int. J. Syst. Evol. Microbiol.">
        <title>Complete genome sequence of Corynebacterium casei LMG S-19264T (=DSM 44701T), isolated from a smear-ripened cheese.</title>
        <authorList>
            <consortium name="US DOE Joint Genome Institute (JGI-PGF)"/>
            <person name="Walter F."/>
            <person name="Albersmeier A."/>
            <person name="Kalinowski J."/>
            <person name="Ruckert C."/>
        </authorList>
    </citation>
    <scope>NUCLEOTIDE SEQUENCE</scope>
    <source>
        <strain evidence="6">JCM 14371</strain>
    </source>
</reference>
<evidence type="ECO:0000313" key="6">
    <source>
        <dbReference type="EMBL" id="GGJ72853.1"/>
    </source>
</evidence>
<feature type="domain" description="HTH tetR-type" evidence="5">
    <location>
        <begin position="12"/>
        <end position="72"/>
    </location>
</feature>
<dbReference type="RefSeq" id="WP_188962169.1">
    <property type="nucleotide sequence ID" value="NZ_BMOE01000004.1"/>
</dbReference>
<dbReference type="SUPFAM" id="SSF48498">
    <property type="entry name" value="Tetracyclin repressor-like, C-terminal domain"/>
    <property type="match status" value="1"/>
</dbReference>
<organism evidence="6 7">
    <name type="scientific">Deinococcus aquiradiocola</name>
    <dbReference type="NCBI Taxonomy" id="393059"/>
    <lineage>
        <taxon>Bacteria</taxon>
        <taxon>Thermotogati</taxon>
        <taxon>Deinococcota</taxon>
        <taxon>Deinococci</taxon>
        <taxon>Deinococcales</taxon>
        <taxon>Deinococcaceae</taxon>
        <taxon>Deinococcus</taxon>
    </lineage>
</organism>